<evidence type="ECO:0000256" key="7">
    <source>
        <dbReference type="SAM" id="SignalP"/>
    </source>
</evidence>
<gene>
    <name evidence="8" type="ORF">EHS89_00995</name>
</gene>
<dbReference type="GO" id="GO:0030288">
    <property type="term" value="C:outer membrane-bounded periplasmic space"/>
    <property type="evidence" value="ECO:0007669"/>
    <property type="project" value="TreeGrafter"/>
</dbReference>
<evidence type="ECO:0000256" key="5">
    <source>
        <dbReference type="ARBA" id="ARBA00062515"/>
    </source>
</evidence>
<proteinExistence type="inferred from homology"/>
<dbReference type="GO" id="GO:1901359">
    <property type="term" value="F:tungstate binding"/>
    <property type="evidence" value="ECO:0007669"/>
    <property type="project" value="UniProtKB-ARBA"/>
</dbReference>
<sequence length="256" mass="28318">MKLFITSLCFWLSWASPALYARPLTVFAASSLTNAMNEVAAAYQKESNTKVISSYAASSALARQIASGAPADIYIAANHRWMDYLSEQRSVNNASIKPLLQNSLALIASNFTGTQPVTLKSLPSKLNNDYLAIADPDHVPAGIYTKQALQSLQLWESLKLKLARGQNVRSTLLLVERGETPYGIVYRTDAIQSQHSRIISLIPESLHQPISYPIALVANHQPEALQLYNFLFSPQARAIFTRYGFIMSEEIKADAQ</sequence>
<dbReference type="EMBL" id="RQXV01000001">
    <property type="protein sequence ID" value="RRD01171.1"/>
    <property type="molecule type" value="Genomic_DNA"/>
</dbReference>
<dbReference type="InterPro" id="IPR005950">
    <property type="entry name" value="ModA"/>
</dbReference>
<evidence type="ECO:0000256" key="4">
    <source>
        <dbReference type="ARBA" id="ARBA00022729"/>
    </source>
</evidence>
<dbReference type="Pfam" id="PF13531">
    <property type="entry name" value="SBP_bac_11"/>
    <property type="match status" value="1"/>
</dbReference>
<comment type="caution">
    <text evidence="8">The sequence shown here is derived from an EMBL/GenBank/DDBJ whole genome shotgun (WGS) entry which is preliminary data.</text>
</comment>
<dbReference type="PIRSF" id="PIRSF004846">
    <property type="entry name" value="ModA"/>
    <property type="match status" value="1"/>
</dbReference>
<name>A0A3P1SVI1_9GAMM</name>
<keyword evidence="3 6" id="KW-0479">Metal-binding</keyword>
<feature type="chain" id="PRO_5017959377" evidence="7">
    <location>
        <begin position="21"/>
        <end position="256"/>
    </location>
</feature>
<feature type="signal peptide" evidence="7">
    <location>
        <begin position="1"/>
        <end position="20"/>
    </location>
</feature>
<reference evidence="8 9" key="1">
    <citation type="submission" date="2018-11" db="EMBL/GenBank/DDBJ databases">
        <title>The draft genome sequence of Amphritea balenae JAMM 1525T.</title>
        <authorList>
            <person name="Fang Z."/>
            <person name="Zhang Y."/>
            <person name="Han X."/>
        </authorList>
    </citation>
    <scope>NUCLEOTIDE SEQUENCE [LARGE SCALE GENOMIC DNA]</scope>
    <source>
        <strain evidence="8 9">JAMM 1525</strain>
    </source>
</reference>
<organism evidence="8 9">
    <name type="scientific">Amphritea balenae</name>
    <dbReference type="NCBI Taxonomy" id="452629"/>
    <lineage>
        <taxon>Bacteria</taxon>
        <taxon>Pseudomonadati</taxon>
        <taxon>Pseudomonadota</taxon>
        <taxon>Gammaproteobacteria</taxon>
        <taxon>Oceanospirillales</taxon>
        <taxon>Oceanospirillaceae</taxon>
        <taxon>Amphritea</taxon>
    </lineage>
</organism>
<keyword evidence="9" id="KW-1185">Reference proteome</keyword>
<evidence type="ECO:0000256" key="3">
    <source>
        <dbReference type="ARBA" id="ARBA00022723"/>
    </source>
</evidence>
<evidence type="ECO:0000256" key="1">
    <source>
        <dbReference type="ARBA" id="ARBA00009175"/>
    </source>
</evidence>
<dbReference type="AlphaFoldDB" id="A0A3P1SVI1"/>
<dbReference type="GO" id="GO:0046872">
    <property type="term" value="F:metal ion binding"/>
    <property type="evidence" value="ECO:0007669"/>
    <property type="project" value="UniProtKB-KW"/>
</dbReference>
<dbReference type="PANTHER" id="PTHR30632">
    <property type="entry name" value="MOLYBDATE-BINDING PERIPLASMIC PROTEIN"/>
    <property type="match status" value="1"/>
</dbReference>
<feature type="binding site" evidence="6">
    <location>
        <position position="141"/>
    </location>
    <ligand>
        <name>molybdate</name>
        <dbReference type="ChEBI" id="CHEBI:36264"/>
    </ligand>
</feature>
<feature type="binding site" evidence="6">
    <location>
        <position position="58"/>
    </location>
    <ligand>
        <name>molybdate</name>
        <dbReference type="ChEBI" id="CHEBI:36264"/>
    </ligand>
</feature>
<evidence type="ECO:0000313" key="9">
    <source>
        <dbReference type="Proteomes" id="UP000267535"/>
    </source>
</evidence>
<dbReference type="GO" id="GO:0030973">
    <property type="term" value="F:molybdate ion binding"/>
    <property type="evidence" value="ECO:0007669"/>
    <property type="project" value="TreeGrafter"/>
</dbReference>
<keyword evidence="4 7" id="KW-0732">Signal</keyword>
<dbReference type="NCBIfam" id="NF007958">
    <property type="entry name" value="PRK10677.1"/>
    <property type="match status" value="1"/>
</dbReference>
<protein>
    <submittedName>
        <fullName evidence="8">Molybdate ABC transporter substrate-binding protein</fullName>
    </submittedName>
</protein>
<dbReference type="Proteomes" id="UP000267535">
    <property type="component" value="Unassembled WGS sequence"/>
</dbReference>
<evidence type="ECO:0000256" key="6">
    <source>
        <dbReference type="PIRSR" id="PIRSR004846-1"/>
    </source>
</evidence>
<comment type="similarity">
    <text evidence="1">Belongs to the bacterial solute-binding protein ModA family.</text>
</comment>
<dbReference type="RefSeq" id="WP_124924243.1">
    <property type="nucleotide sequence ID" value="NZ_BMOH01000001.1"/>
</dbReference>
<keyword evidence="2 6" id="KW-0500">Molybdenum</keyword>
<dbReference type="OrthoDB" id="9785015at2"/>
<evidence type="ECO:0000313" key="8">
    <source>
        <dbReference type="EMBL" id="RRD01171.1"/>
    </source>
</evidence>
<dbReference type="PANTHER" id="PTHR30632:SF17">
    <property type="entry name" value="MOLYBDATE-BINDING PROTEIN MODA"/>
    <property type="match status" value="1"/>
</dbReference>
<accession>A0A3P1SVI1</accession>
<dbReference type="GO" id="GO:0015689">
    <property type="term" value="P:molybdate ion transport"/>
    <property type="evidence" value="ECO:0007669"/>
    <property type="project" value="InterPro"/>
</dbReference>
<feature type="binding site" evidence="6">
    <location>
        <position position="168"/>
    </location>
    <ligand>
        <name>molybdate</name>
        <dbReference type="ChEBI" id="CHEBI:36264"/>
    </ligand>
</feature>
<comment type="subunit">
    <text evidence="5">The complex is composed of two ATP-binding proteins (ModC), two transmembrane proteins (ModB) and a solute-binding protein (ModA).</text>
</comment>
<dbReference type="InterPro" id="IPR050682">
    <property type="entry name" value="ModA/WtpA"/>
</dbReference>
<dbReference type="NCBIfam" id="TIGR01256">
    <property type="entry name" value="modA"/>
    <property type="match status" value="1"/>
</dbReference>
<dbReference type="Gene3D" id="3.40.190.10">
    <property type="entry name" value="Periplasmic binding protein-like II"/>
    <property type="match status" value="2"/>
</dbReference>
<feature type="binding site" evidence="6">
    <location>
        <position position="31"/>
    </location>
    <ligand>
        <name>molybdate</name>
        <dbReference type="ChEBI" id="CHEBI:36264"/>
    </ligand>
</feature>
<feature type="binding site" evidence="6">
    <location>
        <position position="186"/>
    </location>
    <ligand>
        <name>molybdate</name>
        <dbReference type="ChEBI" id="CHEBI:36264"/>
    </ligand>
</feature>
<dbReference type="SUPFAM" id="SSF53850">
    <property type="entry name" value="Periplasmic binding protein-like II"/>
    <property type="match status" value="1"/>
</dbReference>
<evidence type="ECO:0000256" key="2">
    <source>
        <dbReference type="ARBA" id="ARBA00022505"/>
    </source>
</evidence>
<dbReference type="FunFam" id="3.40.190.10:FF:000035">
    <property type="entry name" value="Molybdate ABC transporter substrate-binding protein"/>
    <property type="match status" value="1"/>
</dbReference>